<organism evidence="1">
    <name type="scientific">Sesamum radiatum</name>
    <name type="common">Black benniseed</name>
    <dbReference type="NCBI Taxonomy" id="300843"/>
    <lineage>
        <taxon>Eukaryota</taxon>
        <taxon>Viridiplantae</taxon>
        <taxon>Streptophyta</taxon>
        <taxon>Embryophyta</taxon>
        <taxon>Tracheophyta</taxon>
        <taxon>Spermatophyta</taxon>
        <taxon>Magnoliopsida</taxon>
        <taxon>eudicotyledons</taxon>
        <taxon>Gunneridae</taxon>
        <taxon>Pentapetalae</taxon>
        <taxon>asterids</taxon>
        <taxon>lamiids</taxon>
        <taxon>Lamiales</taxon>
        <taxon>Pedaliaceae</taxon>
        <taxon>Sesamum</taxon>
    </lineage>
</organism>
<evidence type="ECO:0000313" key="1">
    <source>
        <dbReference type="EMBL" id="KAL0320499.1"/>
    </source>
</evidence>
<gene>
    <name evidence="1" type="ORF">Sradi_5311400</name>
</gene>
<comment type="caution">
    <text evidence="1">The sequence shown here is derived from an EMBL/GenBank/DDBJ whole genome shotgun (WGS) entry which is preliminary data.</text>
</comment>
<dbReference type="AlphaFoldDB" id="A0AAW2LPR1"/>
<reference evidence="1" key="2">
    <citation type="journal article" date="2024" name="Plant">
        <title>Genomic evolution and insights into agronomic trait innovations of Sesamum species.</title>
        <authorList>
            <person name="Miao H."/>
            <person name="Wang L."/>
            <person name="Qu L."/>
            <person name="Liu H."/>
            <person name="Sun Y."/>
            <person name="Le M."/>
            <person name="Wang Q."/>
            <person name="Wei S."/>
            <person name="Zheng Y."/>
            <person name="Lin W."/>
            <person name="Duan Y."/>
            <person name="Cao H."/>
            <person name="Xiong S."/>
            <person name="Wang X."/>
            <person name="Wei L."/>
            <person name="Li C."/>
            <person name="Ma Q."/>
            <person name="Ju M."/>
            <person name="Zhao R."/>
            <person name="Li G."/>
            <person name="Mu C."/>
            <person name="Tian Q."/>
            <person name="Mei H."/>
            <person name="Zhang T."/>
            <person name="Gao T."/>
            <person name="Zhang H."/>
        </authorList>
    </citation>
    <scope>NUCLEOTIDE SEQUENCE</scope>
    <source>
        <strain evidence="1">G02</strain>
    </source>
</reference>
<name>A0AAW2LPR1_SESRA</name>
<sequence length="86" mass="10082">MVVRVEKLRLVHVGLTDWSDNSPIAVAMQVRVQDDRREKGYYAKGFITKRTNSRTKNNYTMITMTSQAIRERRVSKFMVFRSGIKL</sequence>
<protein>
    <submittedName>
        <fullName evidence="1">Uncharacterized protein</fullName>
    </submittedName>
</protein>
<proteinExistence type="predicted"/>
<dbReference type="EMBL" id="JACGWJ010000024">
    <property type="protein sequence ID" value="KAL0320499.1"/>
    <property type="molecule type" value="Genomic_DNA"/>
</dbReference>
<reference evidence="1" key="1">
    <citation type="submission" date="2020-06" db="EMBL/GenBank/DDBJ databases">
        <authorList>
            <person name="Li T."/>
            <person name="Hu X."/>
            <person name="Zhang T."/>
            <person name="Song X."/>
            <person name="Zhang H."/>
            <person name="Dai N."/>
            <person name="Sheng W."/>
            <person name="Hou X."/>
            <person name="Wei L."/>
        </authorList>
    </citation>
    <scope>NUCLEOTIDE SEQUENCE</scope>
    <source>
        <strain evidence="1">G02</strain>
        <tissue evidence="1">Leaf</tissue>
    </source>
</reference>
<accession>A0AAW2LPR1</accession>